<dbReference type="Proteomes" id="UP000605784">
    <property type="component" value="Unassembled WGS sequence"/>
</dbReference>
<gene>
    <name evidence="8" type="ORF">GCM10009030_09860</name>
</gene>
<dbReference type="Gene3D" id="3.60.120.10">
    <property type="entry name" value="Anthranilate synthase"/>
    <property type="match status" value="1"/>
</dbReference>
<dbReference type="EMBL" id="BMOU01000001">
    <property type="protein sequence ID" value="GGN89317.1"/>
    <property type="molecule type" value="Genomic_DNA"/>
</dbReference>
<evidence type="ECO:0000259" key="7">
    <source>
        <dbReference type="Pfam" id="PF00425"/>
    </source>
</evidence>
<organism evidence="8 9">
    <name type="scientific">Haloarcula pellucida</name>
    <dbReference type="NCBI Taxonomy" id="1427151"/>
    <lineage>
        <taxon>Archaea</taxon>
        <taxon>Methanobacteriati</taxon>
        <taxon>Methanobacteriota</taxon>
        <taxon>Stenosarchaea group</taxon>
        <taxon>Halobacteria</taxon>
        <taxon>Halobacteriales</taxon>
        <taxon>Haloarculaceae</taxon>
        <taxon>Haloarcula</taxon>
    </lineage>
</organism>
<sequence>MEPLRGDESTVGETSVVTRGCRVESGTPRTVLDTGTRPRCAWATGSESIAASGAAATVTASGASRFADVQAAATALFDRCDVPTDLPSVARPRLFGGFAFHEGDTESTDSPWDGFPGAAFFLPEVQVTRTDGGTWLTTTGTGPTAAADAERRLDEWADRLADVPASAPRGPPGVESRERTPSQATWRDQVGAALESVDDGNLQKVVLAQALRVRLREDLSVPDVLDRLAVTYPDCYRFLLSPEDGGTFFGATPERLVSLRGRTVRTEALAGSTGRGDTPAEDEWLAAELLDSEKDTHEHALVADAIRDQLEPFASSVRIGDRTVRRLATVQHLRTSITAELQRDEHVLSLVEALHPTPAVGGLPPDEALRTIRETEAFDRGWYAAPIGWVDAAGNGTFAVGIRSAVAKGRLATLFAGAGIVADSDPDREWDEVQLKYRPMLDELE</sequence>
<evidence type="ECO:0000256" key="4">
    <source>
        <dbReference type="ARBA" id="ARBA00023235"/>
    </source>
</evidence>
<dbReference type="InterPro" id="IPR005801">
    <property type="entry name" value="ADC_synthase"/>
</dbReference>
<proteinExistence type="inferred from homology"/>
<dbReference type="InterPro" id="IPR004561">
    <property type="entry name" value="IsoChor_synthase"/>
</dbReference>
<keyword evidence="4" id="KW-0413">Isomerase</keyword>
<dbReference type="GO" id="GO:0000162">
    <property type="term" value="P:L-tryptophan biosynthetic process"/>
    <property type="evidence" value="ECO:0007669"/>
    <property type="project" value="UniProtKB-UniPathway"/>
</dbReference>
<dbReference type="EC" id="5.4.4.2" evidence="3"/>
<evidence type="ECO:0000256" key="3">
    <source>
        <dbReference type="ARBA" id="ARBA00012824"/>
    </source>
</evidence>
<comment type="similarity">
    <text evidence="2">Belongs to the isochorismate synthase family.</text>
</comment>
<dbReference type="Pfam" id="PF00425">
    <property type="entry name" value="Chorismate_bind"/>
    <property type="match status" value="1"/>
</dbReference>
<dbReference type="UniPathway" id="UPA00035">
    <property type="reaction ID" value="UER00040"/>
</dbReference>
<dbReference type="PANTHER" id="PTHR42839">
    <property type="entry name" value="ISOCHORISMATE SYNTHASE ENTC"/>
    <property type="match status" value="1"/>
</dbReference>
<dbReference type="PANTHER" id="PTHR42839:SF2">
    <property type="entry name" value="ISOCHORISMATE SYNTHASE ENTC"/>
    <property type="match status" value="1"/>
</dbReference>
<dbReference type="InterPro" id="IPR015890">
    <property type="entry name" value="Chorismate_C"/>
</dbReference>
<evidence type="ECO:0000256" key="1">
    <source>
        <dbReference type="ARBA" id="ARBA00000799"/>
    </source>
</evidence>
<reference evidence="8" key="2">
    <citation type="submission" date="2020-09" db="EMBL/GenBank/DDBJ databases">
        <authorList>
            <person name="Sun Q."/>
            <person name="Ohkuma M."/>
        </authorList>
    </citation>
    <scope>NUCLEOTIDE SEQUENCE</scope>
    <source>
        <strain evidence="8">JCM 17820</strain>
    </source>
</reference>
<name>A0A830GHZ1_9EURY</name>
<evidence type="ECO:0000256" key="2">
    <source>
        <dbReference type="ARBA" id="ARBA00005297"/>
    </source>
</evidence>
<dbReference type="AlphaFoldDB" id="A0A830GHZ1"/>
<reference evidence="8" key="1">
    <citation type="journal article" date="2014" name="Int. J. Syst. Evol. Microbiol.">
        <title>Complete genome sequence of Corynebacterium casei LMG S-19264T (=DSM 44701T), isolated from a smear-ripened cheese.</title>
        <authorList>
            <consortium name="US DOE Joint Genome Institute (JGI-PGF)"/>
            <person name="Walter F."/>
            <person name="Albersmeier A."/>
            <person name="Kalinowski J."/>
            <person name="Ruckert C."/>
        </authorList>
    </citation>
    <scope>NUCLEOTIDE SEQUENCE</scope>
    <source>
        <strain evidence="8">JCM 17820</strain>
    </source>
</reference>
<protein>
    <recommendedName>
        <fullName evidence="3">isochorismate synthase</fullName>
        <ecNumber evidence="3">5.4.4.2</ecNumber>
    </recommendedName>
    <alternativeName>
        <fullName evidence="5">Isochorismate mutase</fullName>
    </alternativeName>
</protein>
<keyword evidence="9" id="KW-1185">Reference proteome</keyword>
<feature type="domain" description="Chorismate-utilising enzyme C-terminal" evidence="7">
    <location>
        <begin position="183"/>
        <end position="436"/>
    </location>
</feature>
<evidence type="ECO:0000313" key="8">
    <source>
        <dbReference type="EMBL" id="GGN89317.1"/>
    </source>
</evidence>
<evidence type="ECO:0000256" key="5">
    <source>
        <dbReference type="ARBA" id="ARBA00041564"/>
    </source>
</evidence>
<feature type="region of interest" description="Disordered" evidence="6">
    <location>
        <begin position="163"/>
        <end position="184"/>
    </location>
</feature>
<dbReference type="SUPFAM" id="SSF56322">
    <property type="entry name" value="ADC synthase"/>
    <property type="match status" value="1"/>
</dbReference>
<comment type="caution">
    <text evidence="8">The sequence shown here is derived from an EMBL/GenBank/DDBJ whole genome shotgun (WGS) entry which is preliminary data.</text>
</comment>
<comment type="catalytic activity">
    <reaction evidence="1">
        <text>chorismate = isochorismate</text>
        <dbReference type="Rhea" id="RHEA:18985"/>
        <dbReference type="ChEBI" id="CHEBI:29748"/>
        <dbReference type="ChEBI" id="CHEBI:29780"/>
        <dbReference type="EC" id="5.4.4.2"/>
    </reaction>
</comment>
<evidence type="ECO:0000256" key="6">
    <source>
        <dbReference type="SAM" id="MobiDB-lite"/>
    </source>
</evidence>
<evidence type="ECO:0000313" key="9">
    <source>
        <dbReference type="Proteomes" id="UP000605784"/>
    </source>
</evidence>
<accession>A0A830GHZ1</accession>
<dbReference type="NCBIfam" id="TIGR00543">
    <property type="entry name" value="isochor_syn"/>
    <property type="match status" value="1"/>
</dbReference>
<dbReference type="RefSeq" id="WP_188995102.1">
    <property type="nucleotide sequence ID" value="NZ_BMOU01000001.1"/>
</dbReference>
<dbReference type="GO" id="GO:0008909">
    <property type="term" value="F:isochorismate synthase activity"/>
    <property type="evidence" value="ECO:0007669"/>
    <property type="project" value="UniProtKB-EC"/>
</dbReference>